<keyword evidence="5" id="KW-1185">Reference proteome</keyword>
<dbReference type="InterPro" id="IPR036865">
    <property type="entry name" value="CRAL-TRIO_dom_sf"/>
</dbReference>
<dbReference type="OrthoDB" id="19923at2759"/>
<organism evidence="4 5">
    <name type="scientific">Mycoemilia scoparia</name>
    <dbReference type="NCBI Taxonomy" id="417184"/>
    <lineage>
        <taxon>Eukaryota</taxon>
        <taxon>Fungi</taxon>
        <taxon>Fungi incertae sedis</taxon>
        <taxon>Zoopagomycota</taxon>
        <taxon>Kickxellomycotina</taxon>
        <taxon>Kickxellomycetes</taxon>
        <taxon>Kickxellales</taxon>
        <taxon>Kickxellaceae</taxon>
        <taxon>Mycoemilia</taxon>
    </lineage>
</organism>
<dbReference type="InterPro" id="IPR001251">
    <property type="entry name" value="CRAL-TRIO_dom"/>
</dbReference>
<evidence type="ECO:0000259" key="2">
    <source>
        <dbReference type="PROSITE" id="PS50191"/>
    </source>
</evidence>
<feature type="compositionally biased region" description="Low complexity" evidence="1">
    <location>
        <begin position="564"/>
        <end position="597"/>
    </location>
</feature>
<dbReference type="EMBL" id="JANBPU010000418">
    <property type="protein sequence ID" value="KAJ1911712.1"/>
    <property type="molecule type" value="Genomic_DNA"/>
</dbReference>
<dbReference type="CDD" id="cd00159">
    <property type="entry name" value="RhoGAP"/>
    <property type="match status" value="1"/>
</dbReference>
<dbReference type="PROSITE" id="PS50238">
    <property type="entry name" value="RHOGAP"/>
    <property type="match status" value="1"/>
</dbReference>
<accession>A0A9W7ZMC3</accession>
<dbReference type="GO" id="GO:0005737">
    <property type="term" value="C:cytoplasm"/>
    <property type="evidence" value="ECO:0007669"/>
    <property type="project" value="TreeGrafter"/>
</dbReference>
<dbReference type="CDD" id="cd00170">
    <property type="entry name" value="SEC14"/>
    <property type="match status" value="1"/>
</dbReference>
<sequence>MDNLARSITNKFKQLNLNKPPGQGLFNFDRNADSGSYERSPNMQGEFGSSYEDSRDDLLDLDMEAFREATIEGNDGGELANYVNTKLIFEAGVDYESKPMVVFAACKLPDPDMVDYDRLLNLIIFRLDDFVENDYTVVLFSAPAMFKPNLKWLIQAYRRLGRKYKKNLKNLYIVHPSRWIRVLFSAMGSLFSPKFNKKVEWVDTLSQLATFVPIDQLQIPQPVYQYNLTKEPEIIVPQEHTLHPPRFFGVPIEELMGPSGIRGLPPPVADALDFIYTNGLSTHGIFRRSPAKTTLTKVRSMYERENHSTVAYALWGEHVAAAILKMWCRELPYPIVPRAYYQIVSDIPFKKDGDNKEGAEYIRDTLLPALSDPPCISFLLAAIIGLLRAVADHSAENEMTAPKLATCWAPNFVHSERPELDVIMCSVTRFASSDPNSNSEIAKLENGSNVVTMITLMIEHYESIFKDTLEEAENQARARTANIMSKTNTGVPPPKPPRRTGGQAAVPAVPHKPSPKPQTSSTASPRESLNEQTSASQEGGGNVSDGSGSPSTLPTDAKVITFTSSAHKSSDDSSGQSAAVNSSNTTTATTSGGPVSAQGIVARLKAEREQLAQQQQQRSRNSKSDDSGDDAKDTSDKKVIDVEKMLQES</sequence>
<name>A0A9W7ZMC3_9FUNG</name>
<dbReference type="Proteomes" id="UP001150538">
    <property type="component" value="Unassembled WGS sequence"/>
</dbReference>
<evidence type="ECO:0000259" key="3">
    <source>
        <dbReference type="PROSITE" id="PS50238"/>
    </source>
</evidence>
<dbReference type="InterPro" id="IPR000198">
    <property type="entry name" value="RhoGAP_dom"/>
</dbReference>
<reference evidence="4" key="1">
    <citation type="submission" date="2022-07" db="EMBL/GenBank/DDBJ databases">
        <title>Phylogenomic reconstructions and comparative analyses of Kickxellomycotina fungi.</title>
        <authorList>
            <person name="Reynolds N.K."/>
            <person name="Stajich J.E."/>
            <person name="Barry K."/>
            <person name="Grigoriev I.V."/>
            <person name="Crous P."/>
            <person name="Smith M.E."/>
        </authorList>
    </citation>
    <scope>NUCLEOTIDE SEQUENCE</scope>
    <source>
        <strain evidence="4">NBRC 100468</strain>
    </source>
</reference>
<protein>
    <submittedName>
        <fullName evidence="4">Uncharacterized protein</fullName>
    </submittedName>
</protein>
<evidence type="ECO:0000313" key="5">
    <source>
        <dbReference type="Proteomes" id="UP001150538"/>
    </source>
</evidence>
<evidence type="ECO:0000313" key="4">
    <source>
        <dbReference type="EMBL" id="KAJ1911712.1"/>
    </source>
</evidence>
<dbReference type="GO" id="GO:0007264">
    <property type="term" value="P:small GTPase-mediated signal transduction"/>
    <property type="evidence" value="ECO:0007669"/>
    <property type="project" value="TreeGrafter"/>
</dbReference>
<dbReference type="Pfam" id="PF13716">
    <property type="entry name" value="CRAL_TRIO_2"/>
    <property type="match status" value="1"/>
</dbReference>
<dbReference type="InterPro" id="IPR008936">
    <property type="entry name" value="Rho_GTPase_activation_prot"/>
</dbReference>
<dbReference type="SUPFAM" id="SSF52087">
    <property type="entry name" value="CRAL/TRIO domain"/>
    <property type="match status" value="1"/>
</dbReference>
<feature type="compositionally biased region" description="Basic and acidic residues" evidence="1">
    <location>
        <begin position="622"/>
        <end position="649"/>
    </location>
</feature>
<evidence type="ECO:0000256" key="1">
    <source>
        <dbReference type="SAM" id="MobiDB-lite"/>
    </source>
</evidence>
<proteinExistence type="predicted"/>
<gene>
    <name evidence="4" type="ORF">H4219_005852</name>
</gene>
<feature type="region of interest" description="Disordered" evidence="1">
    <location>
        <begin position="28"/>
        <end position="51"/>
    </location>
</feature>
<feature type="compositionally biased region" description="Polar residues" evidence="1">
    <location>
        <begin position="33"/>
        <end position="43"/>
    </location>
</feature>
<dbReference type="Pfam" id="PF00620">
    <property type="entry name" value="RhoGAP"/>
    <property type="match status" value="1"/>
</dbReference>
<feature type="compositionally biased region" description="Polar residues" evidence="1">
    <location>
        <begin position="517"/>
        <end position="537"/>
    </location>
</feature>
<dbReference type="SUPFAM" id="SSF48350">
    <property type="entry name" value="GTPase activation domain, GAP"/>
    <property type="match status" value="1"/>
</dbReference>
<dbReference type="SMART" id="SM00324">
    <property type="entry name" value="RhoGAP"/>
    <property type="match status" value="1"/>
</dbReference>
<feature type="compositionally biased region" description="Polar residues" evidence="1">
    <location>
        <begin position="544"/>
        <end position="554"/>
    </location>
</feature>
<dbReference type="AlphaFoldDB" id="A0A9W7ZMC3"/>
<comment type="caution">
    <text evidence="4">The sequence shown here is derived from an EMBL/GenBank/DDBJ whole genome shotgun (WGS) entry which is preliminary data.</text>
</comment>
<dbReference type="PANTHER" id="PTHR45808:SF2">
    <property type="entry name" value="RHO GTPASE-ACTIVATING PROTEIN 68F"/>
    <property type="match status" value="1"/>
</dbReference>
<feature type="region of interest" description="Disordered" evidence="1">
    <location>
        <begin position="480"/>
        <end position="649"/>
    </location>
</feature>
<feature type="domain" description="Rho-GAP" evidence="3">
    <location>
        <begin position="250"/>
        <end position="465"/>
    </location>
</feature>
<dbReference type="GO" id="GO:0005096">
    <property type="term" value="F:GTPase activator activity"/>
    <property type="evidence" value="ECO:0007669"/>
    <property type="project" value="TreeGrafter"/>
</dbReference>
<dbReference type="PANTHER" id="PTHR45808">
    <property type="entry name" value="RHO GTPASE-ACTIVATING PROTEIN 68F"/>
    <property type="match status" value="1"/>
</dbReference>
<dbReference type="PROSITE" id="PS50191">
    <property type="entry name" value="CRAL_TRIO"/>
    <property type="match status" value="1"/>
</dbReference>
<dbReference type="Gene3D" id="1.10.555.10">
    <property type="entry name" value="Rho GTPase activation protein"/>
    <property type="match status" value="1"/>
</dbReference>
<dbReference type="Gene3D" id="3.40.525.10">
    <property type="entry name" value="CRAL-TRIO lipid binding domain"/>
    <property type="match status" value="1"/>
</dbReference>
<feature type="domain" description="CRAL-TRIO" evidence="2">
    <location>
        <begin position="75"/>
        <end position="231"/>
    </location>
</feature>